<evidence type="ECO:0000313" key="2">
    <source>
        <dbReference type="EMBL" id="EFI94770.1"/>
    </source>
</evidence>
<dbReference type="InterPro" id="IPR051288">
    <property type="entry name" value="Serum_paraoxonase/arylesterase"/>
</dbReference>
<dbReference type="SUPFAM" id="SSF63829">
    <property type="entry name" value="Calcium-dependent phosphotriesterase"/>
    <property type="match status" value="1"/>
</dbReference>
<dbReference type="VEuPathDB" id="FungiDB:SCHCODRAFT_01191534"/>
<proteinExistence type="predicted"/>
<feature type="region of interest" description="Disordered" evidence="1">
    <location>
        <begin position="1"/>
        <end position="21"/>
    </location>
</feature>
<organism evidence="3">
    <name type="scientific">Schizophyllum commune (strain H4-8 / FGSC 9210)</name>
    <name type="common">Split gill fungus</name>
    <dbReference type="NCBI Taxonomy" id="578458"/>
    <lineage>
        <taxon>Eukaryota</taxon>
        <taxon>Fungi</taxon>
        <taxon>Dikarya</taxon>
        <taxon>Basidiomycota</taxon>
        <taxon>Agaricomycotina</taxon>
        <taxon>Agaricomycetes</taxon>
        <taxon>Agaricomycetidae</taxon>
        <taxon>Agaricales</taxon>
        <taxon>Schizophyllaceae</taxon>
        <taxon>Schizophyllum</taxon>
    </lineage>
</organism>
<dbReference type="KEGG" id="scm:SCHCO_01191534"/>
<dbReference type="OrthoDB" id="5307922at2759"/>
<dbReference type="GeneID" id="9594023"/>
<gene>
    <name evidence="2" type="ORF">SCHCODRAFT_58362</name>
</gene>
<dbReference type="HOGENOM" id="CLU_033924_2_0_1"/>
<evidence type="ECO:0000256" key="1">
    <source>
        <dbReference type="SAM" id="MobiDB-lite"/>
    </source>
</evidence>
<dbReference type="InParanoid" id="D8QBK3"/>
<dbReference type="OMA" id="QACEDMW"/>
<dbReference type="AlphaFoldDB" id="D8QBK3"/>
<keyword evidence="3" id="KW-1185">Reference proteome</keyword>
<reference evidence="2 3" key="1">
    <citation type="journal article" date="2010" name="Nat. Biotechnol.">
        <title>Genome sequence of the model mushroom Schizophyllum commune.</title>
        <authorList>
            <person name="Ohm R.A."/>
            <person name="de Jong J.F."/>
            <person name="Lugones L.G."/>
            <person name="Aerts A."/>
            <person name="Kothe E."/>
            <person name="Stajich J.E."/>
            <person name="de Vries R.P."/>
            <person name="Record E."/>
            <person name="Levasseur A."/>
            <person name="Baker S.E."/>
            <person name="Bartholomew K.A."/>
            <person name="Coutinho P.M."/>
            <person name="Erdmann S."/>
            <person name="Fowler T.J."/>
            <person name="Gathman A.C."/>
            <person name="Lombard V."/>
            <person name="Henrissat B."/>
            <person name="Knabe N."/>
            <person name="Kuees U."/>
            <person name="Lilly W.W."/>
            <person name="Lindquist E."/>
            <person name="Lucas S."/>
            <person name="Magnuson J.K."/>
            <person name="Piumi F."/>
            <person name="Raudaskoski M."/>
            <person name="Salamov A."/>
            <person name="Schmutz J."/>
            <person name="Schwarze F.W.M.R."/>
            <person name="vanKuyk P.A."/>
            <person name="Horton J.S."/>
            <person name="Grigoriev I.V."/>
            <person name="Woesten H.A.B."/>
        </authorList>
    </citation>
    <scope>NUCLEOTIDE SEQUENCE [LARGE SCALE GENOMIC DNA]</scope>
    <source>
        <strain evidence="3">H4-8 / FGSC 9210</strain>
    </source>
</reference>
<sequence length="441" mass="47641">MSSKSPPPTKSLSQSPTSPSAARSTSLLTIRSTSLFTLRNASLAFFAALLFGFWKRNIEPALELGGIWRIVEPHGTEGCRLVSELQACEKIVVHEPTGLVYAACSTIADRKAWLPALNYYNASARSGNDYIALYDPVADSFAKLDVIGLDDPRGLSLHGMDVVPSSEDPDMLWVYLVNHRPPVGDAESSTLAHSEDPSIEIFTTRAGSSELRHVRTVADPVVLHSPNDVAGSPDGMEFWFTNDMKDVDGWKVGGAKLYMIMQVAATSVGHCHVDRGCKIALDKLPGANGIVRLPATHQTGRLSKTDTKLMLGSATRPEVRILERQADDTLELTKFLPSDLPLDNLTVDKRGTVWAAGFPKGADLISKHIPDPLDNPSASTAVRISCASGKCTVDKPFESDGSNNIGSGSTTVAYDAERKRLFLSGTHHHCCSHSRLLPARS</sequence>
<accession>D8QBK3</accession>
<evidence type="ECO:0000313" key="3">
    <source>
        <dbReference type="Proteomes" id="UP000007431"/>
    </source>
</evidence>
<dbReference type="PANTHER" id="PTHR11799:SF12">
    <property type="entry name" value="PARAOXONASE-RELATED"/>
    <property type="match status" value="1"/>
</dbReference>
<dbReference type="eggNOG" id="ENOG502RYG9">
    <property type="taxonomic scope" value="Eukaryota"/>
</dbReference>
<dbReference type="PANTHER" id="PTHR11799">
    <property type="entry name" value="PARAOXONASE"/>
    <property type="match status" value="1"/>
</dbReference>
<dbReference type="InterPro" id="IPR011042">
    <property type="entry name" value="6-blade_b-propeller_TolB-like"/>
</dbReference>
<protein>
    <recommendedName>
        <fullName evidence="4">SMP-30/Gluconolactonase/LRE-like region domain-containing protein</fullName>
    </recommendedName>
</protein>
<evidence type="ECO:0008006" key="4">
    <source>
        <dbReference type="Google" id="ProtNLM"/>
    </source>
</evidence>
<dbReference type="Proteomes" id="UP000007431">
    <property type="component" value="Unassembled WGS sequence"/>
</dbReference>
<dbReference type="RefSeq" id="XP_003029673.1">
    <property type="nucleotide sequence ID" value="XM_003029627.1"/>
</dbReference>
<name>D8QBK3_SCHCM</name>
<dbReference type="EMBL" id="GL377309">
    <property type="protein sequence ID" value="EFI94770.1"/>
    <property type="molecule type" value="Genomic_DNA"/>
</dbReference>
<dbReference type="Gene3D" id="2.120.10.30">
    <property type="entry name" value="TolB, C-terminal domain"/>
    <property type="match status" value="1"/>
</dbReference>
<feature type="compositionally biased region" description="Low complexity" evidence="1">
    <location>
        <begin position="10"/>
        <end position="21"/>
    </location>
</feature>